<dbReference type="InterPro" id="IPR052371">
    <property type="entry name" value="BFD-associated_ferredoxin"/>
</dbReference>
<keyword evidence="6" id="KW-0411">Iron-sulfur</keyword>
<evidence type="ECO:0000259" key="9">
    <source>
        <dbReference type="Pfam" id="PF04324"/>
    </source>
</evidence>
<evidence type="ECO:0000256" key="2">
    <source>
        <dbReference type="ARBA" id="ARBA00022714"/>
    </source>
</evidence>
<keyword evidence="5" id="KW-0408">Iron</keyword>
<name>A0A6M8SZY9_9NEIS</name>
<dbReference type="GO" id="GO:0051537">
    <property type="term" value="F:2 iron, 2 sulfur cluster binding"/>
    <property type="evidence" value="ECO:0007669"/>
    <property type="project" value="UniProtKB-KW"/>
</dbReference>
<reference evidence="10 11" key="1">
    <citation type="submission" date="2020-05" db="EMBL/GenBank/DDBJ databases">
        <title>Complete genome sequence of Deefgea sp. D17.</title>
        <authorList>
            <person name="Bae J.-W."/>
            <person name="Han J.E."/>
        </authorList>
    </citation>
    <scope>NUCLEOTIDE SEQUENCE [LARGE SCALE GENOMIC DNA]</scope>
    <source>
        <strain evidence="10 11">D17</strain>
    </source>
</reference>
<dbReference type="Proteomes" id="UP000504844">
    <property type="component" value="Chromosome"/>
</dbReference>
<dbReference type="EMBL" id="CP054143">
    <property type="protein sequence ID" value="QKJ67327.1"/>
    <property type="molecule type" value="Genomic_DNA"/>
</dbReference>
<dbReference type="Pfam" id="PF04324">
    <property type="entry name" value="Fer2_BFD"/>
    <property type="match status" value="1"/>
</dbReference>
<evidence type="ECO:0000313" key="11">
    <source>
        <dbReference type="Proteomes" id="UP000504844"/>
    </source>
</evidence>
<comment type="similarity">
    <text evidence="8">Belongs to the Bfd family.</text>
</comment>
<dbReference type="KEGG" id="dee:HQN60_11805"/>
<evidence type="ECO:0000313" key="10">
    <source>
        <dbReference type="EMBL" id="QKJ67327.1"/>
    </source>
</evidence>
<evidence type="ECO:0000256" key="5">
    <source>
        <dbReference type="ARBA" id="ARBA00023004"/>
    </source>
</evidence>
<dbReference type="GO" id="GO:0046872">
    <property type="term" value="F:metal ion binding"/>
    <property type="evidence" value="ECO:0007669"/>
    <property type="project" value="UniProtKB-KW"/>
</dbReference>
<dbReference type="InterPro" id="IPR041854">
    <property type="entry name" value="BFD-like_2Fe2S-bd_dom_sf"/>
</dbReference>
<proteinExistence type="inferred from homology"/>
<organism evidence="10 11">
    <name type="scientific">Deefgea piscis</name>
    <dbReference type="NCBI Taxonomy" id="2739061"/>
    <lineage>
        <taxon>Bacteria</taxon>
        <taxon>Pseudomonadati</taxon>
        <taxon>Pseudomonadota</taxon>
        <taxon>Betaproteobacteria</taxon>
        <taxon>Neisseriales</taxon>
        <taxon>Chitinibacteraceae</taxon>
        <taxon>Deefgea</taxon>
    </lineage>
</organism>
<evidence type="ECO:0000256" key="8">
    <source>
        <dbReference type="ARBA" id="ARBA00046332"/>
    </source>
</evidence>
<evidence type="ECO:0000256" key="4">
    <source>
        <dbReference type="ARBA" id="ARBA00022982"/>
    </source>
</evidence>
<accession>A0A6M8SZY9</accession>
<feature type="domain" description="BFD-like [2Fe-2S]-binding" evidence="9">
    <location>
        <begin position="2"/>
        <end position="51"/>
    </location>
</feature>
<dbReference type="PANTHER" id="PTHR37424">
    <property type="entry name" value="BACTERIOFERRITIN-ASSOCIATED FERREDOXIN"/>
    <property type="match status" value="1"/>
</dbReference>
<dbReference type="RefSeq" id="WP_173533830.1">
    <property type="nucleotide sequence ID" value="NZ_CP054143.1"/>
</dbReference>
<sequence>MIVCVCNNVSDKAINRAVAQQGVRTFAQLRQVTEVATCCGKCARCAKQVLKAALAEQAEQQHVPLSGLGFA</sequence>
<keyword evidence="3" id="KW-0479">Metal-binding</keyword>
<keyword evidence="4" id="KW-0249">Electron transport</keyword>
<keyword evidence="11" id="KW-1185">Reference proteome</keyword>
<dbReference type="PANTHER" id="PTHR37424:SF1">
    <property type="entry name" value="BACTERIOFERRITIN-ASSOCIATED FERREDOXIN"/>
    <property type="match status" value="1"/>
</dbReference>
<dbReference type="InterPro" id="IPR007419">
    <property type="entry name" value="BFD-like_2Fe2S-bd_dom"/>
</dbReference>
<gene>
    <name evidence="10" type="ORF">HQN60_11805</name>
</gene>
<evidence type="ECO:0000256" key="6">
    <source>
        <dbReference type="ARBA" id="ARBA00023014"/>
    </source>
</evidence>
<protein>
    <recommendedName>
        <fullName evidence="7">Bacterioferritin-associated ferredoxin</fullName>
    </recommendedName>
</protein>
<dbReference type="Gene3D" id="1.10.10.1100">
    <property type="entry name" value="BFD-like [2Fe-2S]-binding domain"/>
    <property type="match status" value="1"/>
</dbReference>
<evidence type="ECO:0000256" key="7">
    <source>
        <dbReference type="ARBA" id="ARBA00039386"/>
    </source>
</evidence>
<evidence type="ECO:0000256" key="3">
    <source>
        <dbReference type="ARBA" id="ARBA00022723"/>
    </source>
</evidence>
<dbReference type="AlphaFoldDB" id="A0A6M8SZY9"/>
<keyword evidence="1" id="KW-0813">Transport</keyword>
<evidence type="ECO:0000256" key="1">
    <source>
        <dbReference type="ARBA" id="ARBA00022448"/>
    </source>
</evidence>
<keyword evidence="2" id="KW-0001">2Fe-2S</keyword>